<dbReference type="Gene3D" id="2.170.150.40">
    <property type="entry name" value="Domain of unknown function (DUF427)"/>
    <property type="match status" value="2"/>
</dbReference>
<dbReference type="InterPro" id="IPR007361">
    <property type="entry name" value="DUF427"/>
</dbReference>
<dbReference type="PANTHER" id="PTHR34310">
    <property type="entry name" value="DUF427 DOMAIN PROTEIN (AFU_ORTHOLOGUE AFUA_3G02220)"/>
    <property type="match status" value="1"/>
</dbReference>
<proteinExistence type="predicted"/>
<evidence type="ECO:0000313" key="3">
    <source>
        <dbReference type="Proteomes" id="UP001597402"/>
    </source>
</evidence>
<evidence type="ECO:0000313" key="2">
    <source>
        <dbReference type="EMBL" id="MFD2093165.1"/>
    </source>
</evidence>
<dbReference type="Pfam" id="PF04248">
    <property type="entry name" value="NTP_transf_9"/>
    <property type="match status" value="2"/>
</dbReference>
<protein>
    <submittedName>
        <fullName evidence="2">DUF427 domain-containing protein</fullName>
    </submittedName>
</protein>
<reference evidence="3" key="1">
    <citation type="journal article" date="2019" name="Int. J. Syst. Evol. Microbiol.">
        <title>The Global Catalogue of Microorganisms (GCM) 10K type strain sequencing project: providing services to taxonomists for standard genome sequencing and annotation.</title>
        <authorList>
            <consortium name="The Broad Institute Genomics Platform"/>
            <consortium name="The Broad Institute Genome Sequencing Center for Infectious Disease"/>
            <person name="Wu L."/>
            <person name="Ma J."/>
        </authorList>
    </citation>
    <scope>NUCLEOTIDE SEQUENCE [LARGE SCALE GENOMIC DNA]</scope>
    <source>
        <strain evidence="3">JCM 3338</strain>
    </source>
</reference>
<gene>
    <name evidence="2" type="ORF">ACFSHS_16490</name>
</gene>
<dbReference type="EMBL" id="JBHUHP010000016">
    <property type="protein sequence ID" value="MFD2093165.1"/>
    <property type="molecule type" value="Genomic_DNA"/>
</dbReference>
<accession>A0ABW4XCK6</accession>
<keyword evidence="3" id="KW-1185">Reference proteome</keyword>
<sequence>MTNRSAPAGRDYPAMAAEAGRVEPAPRRVRATLGGRTVFDSVRARYVWEIPFYPQYYIPVEDIDVAVLVDEGRELRLQRGTARRYGLRAGGEERPGSVRLFGADAVDGIAGTARFDWAALDAWYEEDEQVFVHPRNPYVRVDALPSHRHVRVQLDGHLLADTTSPVLVFETGLLTRYYIRRTDVALEQLVRTDTQTACPYKGVTSDYWSLRVEGMTPKAYQDIAWSYSFPTRQLLPIAGLVAFYNEKVDIEVDGVALPRPHTRFV</sequence>
<dbReference type="PANTHER" id="PTHR34310:SF9">
    <property type="entry name" value="BLR5716 PROTEIN"/>
    <property type="match status" value="1"/>
</dbReference>
<comment type="caution">
    <text evidence="2">The sequence shown here is derived from an EMBL/GenBank/DDBJ whole genome shotgun (WGS) entry which is preliminary data.</text>
</comment>
<organism evidence="2 3">
    <name type="scientific">Blastococcus deserti</name>
    <dbReference type="NCBI Taxonomy" id="2259033"/>
    <lineage>
        <taxon>Bacteria</taxon>
        <taxon>Bacillati</taxon>
        <taxon>Actinomycetota</taxon>
        <taxon>Actinomycetes</taxon>
        <taxon>Geodermatophilales</taxon>
        <taxon>Geodermatophilaceae</taxon>
        <taxon>Blastococcus</taxon>
    </lineage>
</organism>
<dbReference type="InterPro" id="IPR038694">
    <property type="entry name" value="DUF427_sf"/>
</dbReference>
<evidence type="ECO:0000259" key="1">
    <source>
        <dbReference type="Pfam" id="PF04248"/>
    </source>
</evidence>
<dbReference type="Proteomes" id="UP001597402">
    <property type="component" value="Unassembled WGS sequence"/>
</dbReference>
<feature type="domain" description="DUF427" evidence="1">
    <location>
        <begin position="150"/>
        <end position="246"/>
    </location>
</feature>
<feature type="domain" description="DUF427" evidence="1">
    <location>
        <begin position="29"/>
        <end position="102"/>
    </location>
</feature>
<name>A0ABW4XCK6_9ACTN</name>
<dbReference type="RefSeq" id="WP_376878431.1">
    <property type="nucleotide sequence ID" value="NZ_JBHUHP010000016.1"/>
</dbReference>